<evidence type="ECO:0000313" key="1">
    <source>
        <dbReference type="EMBL" id="CAF5200060.1"/>
    </source>
</evidence>
<reference evidence="1" key="1">
    <citation type="submission" date="2021-02" db="EMBL/GenBank/DDBJ databases">
        <authorList>
            <person name="Nowell W R."/>
        </authorList>
    </citation>
    <scope>NUCLEOTIDE SEQUENCE</scope>
</reference>
<dbReference type="EMBL" id="CAJOBI010332063">
    <property type="protein sequence ID" value="CAF5200060.1"/>
    <property type="molecule type" value="Genomic_DNA"/>
</dbReference>
<accession>A0A8S3IJX8</accession>
<dbReference type="AlphaFoldDB" id="A0A8S3IJX8"/>
<sequence>METVLGRGYSINEEFGLTDFYSPPSSIIDQNEEQDDDLFYAEEETNEIQLTDNIILSSSSVNESNDTDS</sequence>
<name>A0A8S3IJX8_9BILA</name>
<organism evidence="1 2">
    <name type="scientific">Rotaria magnacalcarata</name>
    <dbReference type="NCBI Taxonomy" id="392030"/>
    <lineage>
        <taxon>Eukaryota</taxon>
        <taxon>Metazoa</taxon>
        <taxon>Spiralia</taxon>
        <taxon>Gnathifera</taxon>
        <taxon>Rotifera</taxon>
        <taxon>Eurotatoria</taxon>
        <taxon>Bdelloidea</taxon>
        <taxon>Philodinida</taxon>
        <taxon>Philodinidae</taxon>
        <taxon>Rotaria</taxon>
    </lineage>
</organism>
<feature type="non-terminal residue" evidence="1">
    <location>
        <position position="69"/>
    </location>
</feature>
<evidence type="ECO:0000313" key="2">
    <source>
        <dbReference type="Proteomes" id="UP000676336"/>
    </source>
</evidence>
<comment type="caution">
    <text evidence="1">The sequence shown here is derived from an EMBL/GenBank/DDBJ whole genome shotgun (WGS) entry which is preliminary data.</text>
</comment>
<proteinExistence type="predicted"/>
<protein>
    <submittedName>
        <fullName evidence="1">Uncharacterized protein</fullName>
    </submittedName>
</protein>
<gene>
    <name evidence="1" type="ORF">SMN809_LOCUS75254</name>
</gene>
<dbReference type="Proteomes" id="UP000676336">
    <property type="component" value="Unassembled WGS sequence"/>
</dbReference>